<keyword evidence="5" id="KW-1185">Reference proteome</keyword>
<keyword evidence="2" id="KW-0560">Oxidoreductase</keyword>
<sequence length="317" mass="34209">MKAIALKETGGVEKLTLIETKTPQIKPDEVLIQVKAIGINPVDGFVRGNKPYLERVINPKPGEDIILGWDVSGTVVEIGNEVSDFKIGDDVFGMVNFPGHGKAYAEYVAAPADQLALKPENISYEEAAAATLAALTAWQSLVTYAKIKKGDKILIHAAAGGVGHYAIQIAKYFGAHIVGTGSGAKKDFIISQGAHEFIDYTTEKFEEKVRDADIVLDSIFGDHVVRSLDAVKQGGRLISLLTFFTDENLVKKITEKEVYAHRLGVLSNGADMKQIAALLANGTLHSYISAQFTFEEIPQAQTLVDAGRTVGKVVITL</sequence>
<dbReference type="SMART" id="SM00829">
    <property type="entry name" value="PKS_ER"/>
    <property type="match status" value="1"/>
</dbReference>
<dbReference type="SUPFAM" id="SSF50129">
    <property type="entry name" value="GroES-like"/>
    <property type="match status" value="1"/>
</dbReference>
<evidence type="ECO:0000313" key="4">
    <source>
        <dbReference type="EMBL" id="MCF0060174.1"/>
    </source>
</evidence>
<gene>
    <name evidence="4" type="ORF">LXM26_01610</name>
</gene>
<dbReference type="PANTHER" id="PTHR48106:SF18">
    <property type="entry name" value="QUINONE OXIDOREDUCTASE PIG3"/>
    <property type="match status" value="1"/>
</dbReference>
<comment type="caution">
    <text evidence="4">The sequence shown here is derived from an EMBL/GenBank/DDBJ whole genome shotgun (WGS) entry which is preliminary data.</text>
</comment>
<dbReference type="EMBL" id="JAJTTC010000001">
    <property type="protein sequence ID" value="MCF0060174.1"/>
    <property type="molecule type" value="Genomic_DNA"/>
</dbReference>
<evidence type="ECO:0000256" key="1">
    <source>
        <dbReference type="ARBA" id="ARBA00022857"/>
    </source>
</evidence>
<organism evidence="4 5">
    <name type="scientific">Dyadobacter chenwenxiniae</name>
    <dbReference type="NCBI Taxonomy" id="2906456"/>
    <lineage>
        <taxon>Bacteria</taxon>
        <taxon>Pseudomonadati</taxon>
        <taxon>Bacteroidota</taxon>
        <taxon>Cytophagia</taxon>
        <taxon>Cytophagales</taxon>
        <taxon>Spirosomataceae</taxon>
        <taxon>Dyadobacter</taxon>
    </lineage>
</organism>
<dbReference type="GO" id="GO:0016651">
    <property type="term" value="F:oxidoreductase activity, acting on NAD(P)H"/>
    <property type="evidence" value="ECO:0007669"/>
    <property type="project" value="TreeGrafter"/>
</dbReference>
<dbReference type="InterPro" id="IPR013154">
    <property type="entry name" value="ADH-like_N"/>
</dbReference>
<dbReference type="GO" id="GO:0070402">
    <property type="term" value="F:NADPH binding"/>
    <property type="evidence" value="ECO:0007669"/>
    <property type="project" value="TreeGrafter"/>
</dbReference>
<dbReference type="PANTHER" id="PTHR48106">
    <property type="entry name" value="QUINONE OXIDOREDUCTASE PIG3-RELATED"/>
    <property type="match status" value="1"/>
</dbReference>
<dbReference type="Proteomes" id="UP001139000">
    <property type="component" value="Unassembled WGS sequence"/>
</dbReference>
<dbReference type="SUPFAM" id="SSF51735">
    <property type="entry name" value="NAD(P)-binding Rossmann-fold domains"/>
    <property type="match status" value="1"/>
</dbReference>
<accession>A0A9X1TCX8</accession>
<dbReference type="InterPro" id="IPR002364">
    <property type="entry name" value="Quin_OxRdtase/zeta-crystal_CS"/>
</dbReference>
<dbReference type="InterPro" id="IPR020843">
    <property type="entry name" value="ER"/>
</dbReference>
<dbReference type="AlphaFoldDB" id="A0A9X1TCX8"/>
<reference evidence="4" key="1">
    <citation type="submission" date="2021-12" db="EMBL/GenBank/DDBJ databases">
        <title>Novel species in genus Dyadobacter.</title>
        <authorList>
            <person name="Ma C."/>
        </authorList>
    </citation>
    <scope>NUCLEOTIDE SEQUENCE</scope>
    <source>
        <strain evidence="4">LJ419</strain>
    </source>
</reference>
<dbReference type="Gene3D" id="3.90.180.10">
    <property type="entry name" value="Medium-chain alcohol dehydrogenases, catalytic domain"/>
    <property type="match status" value="1"/>
</dbReference>
<protein>
    <submittedName>
        <fullName evidence="4">NADP-dependent oxidoreductase</fullName>
    </submittedName>
</protein>
<keyword evidence="1" id="KW-0521">NADP</keyword>
<dbReference type="Pfam" id="PF13602">
    <property type="entry name" value="ADH_zinc_N_2"/>
    <property type="match status" value="1"/>
</dbReference>
<dbReference type="InterPro" id="IPR011032">
    <property type="entry name" value="GroES-like_sf"/>
</dbReference>
<name>A0A9X1TCX8_9BACT</name>
<evidence type="ECO:0000256" key="2">
    <source>
        <dbReference type="ARBA" id="ARBA00023002"/>
    </source>
</evidence>
<evidence type="ECO:0000259" key="3">
    <source>
        <dbReference type="SMART" id="SM00829"/>
    </source>
</evidence>
<feature type="domain" description="Enoyl reductase (ER)" evidence="3">
    <location>
        <begin position="10"/>
        <end position="315"/>
    </location>
</feature>
<evidence type="ECO:0000313" key="5">
    <source>
        <dbReference type="Proteomes" id="UP001139000"/>
    </source>
</evidence>
<dbReference type="RefSeq" id="WP_234652766.1">
    <property type="nucleotide sequence ID" value="NZ_CP094997.1"/>
</dbReference>
<dbReference type="Gene3D" id="3.40.50.720">
    <property type="entry name" value="NAD(P)-binding Rossmann-like Domain"/>
    <property type="match status" value="1"/>
</dbReference>
<dbReference type="GO" id="GO:0008270">
    <property type="term" value="F:zinc ion binding"/>
    <property type="evidence" value="ECO:0007669"/>
    <property type="project" value="InterPro"/>
</dbReference>
<dbReference type="Pfam" id="PF08240">
    <property type="entry name" value="ADH_N"/>
    <property type="match status" value="1"/>
</dbReference>
<dbReference type="InterPro" id="IPR036291">
    <property type="entry name" value="NAD(P)-bd_dom_sf"/>
</dbReference>
<proteinExistence type="predicted"/>
<dbReference type="PROSITE" id="PS01162">
    <property type="entry name" value="QOR_ZETA_CRYSTAL"/>
    <property type="match status" value="1"/>
</dbReference>
<dbReference type="CDD" id="cd05289">
    <property type="entry name" value="MDR_like_2"/>
    <property type="match status" value="1"/>
</dbReference>